<evidence type="ECO:0000313" key="2">
    <source>
        <dbReference type="Proteomes" id="UP000295258"/>
    </source>
</evidence>
<dbReference type="RefSeq" id="WP_132606207.1">
    <property type="nucleotide sequence ID" value="NZ_SMKO01000266.1"/>
</dbReference>
<keyword evidence="2" id="KW-1185">Reference proteome</keyword>
<name>A0A4R4U8G1_9ACTN</name>
<comment type="caution">
    <text evidence="1">The sequence shown here is derived from an EMBL/GenBank/DDBJ whole genome shotgun (WGS) entry which is preliminary data.</text>
</comment>
<gene>
    <name evidence="1" type="ORF">E1292_46525</name>
</gene>
<dbReference type="EMBL" id="SMKO01000266">
    <property type="protein sequence ID" value="TDC87581.1"/>
    <property type="molecule type" value="Genomic_DNA"/>
</dbReference>
<protein>
    <submittedName>
        <fullName evidence="1">Uncharacterized protein</fullName>
    </submittedName>
</protein>
<sequence length="117" mass="13303">MRLLLDCCQAGHADRAECLRLVFEGRATPYWEPFQRALIEPVEYVTLETEAPEVRYWHMLPHATAALDMLIDQAGTQAAARYVNAARAVWRDSANPAEHAMTAEDDAIYRDEREARA</sequence>
<evidence type="ECO:0000313" key="1">
    <source>
        <dbReference type="EMBL" id="TDC87581.1"/>
    </source>
</evidence>
<dbReference type="AlphaFoldDB" id="A0A4R4U8G1"/>
<organism evidence="1 2">
    <name type="scientific">Nonomuraea deserti</name>
    <dbReference type="NCBI Taxonomy" id="1848322"/>
    <lineage>
        <taxon>Bacteria</taxon>
        <taxon>Bacillati</taxon>
        <taxon>Actinomycetota</taxon>
        <taxon>Actinomycetes</taxon>
        <taxon>Streptosporangiales</taxon>
        <taxon>Streptosporangiaceae</taxon>
        <taxon>Nonomuraea</taxon>
    </lineage>
</organism>
<accession>A0A4R4U8G1</accession>
<reference evidence="1 2" key="1">
    <citation type="submission" date="2019-03" db="EMBL/GenBank/DDBJ databases">
        <title>Draft genome sequences of novel Actinobacteria.</title>
        <authorList>
            <person name="Sahin N."/>
            <person name="Ay H."/>
            <person name="Saygin H."/>
        </authorList>
    </citation>
    <scope>NUCLEOTIDE SEQUENCE [LARGE SCALE GENOMIC DNA]</scope>
    <source>
        <strain evidence="1 2">KC310</strain>
    </source>
</reference>
<proteinExistence type="predicted"/>
<dbReference type="Proteomes" id="UP000295258">
    <property type="component" value="Unassembled WGS sequence"/>
</dbReference>